<feature type="domain" description="Deacetylase sirtuin-type" evidence="5">
    <location>
        <begin position="1"/>
        <end position="182"/>
    </location>
</feature>
<reference evidence="6 7" key="1">
    <citation type="submission" date="2015-10" db="EMBL/GenBank/DDBJ databases">
        <title>Erysipelothrix larvae sp. LV19 isolated from the larval gut of the rhinoceros beetle, Trypoxylus dichotomus.</title>
        <authorList>
            <person name="Lim S."/>
            <person name="Kim B.-C."/>
        </authorList>
    </citation>
    <scope>NUCLEOTIDE SEQUENCE [LARGE SCALE GENOMIC DNA]</scope>
    <source>
        <strain evidence="6 7">LV19</strain>
    </source>
</reference>
<protein>
    <recommendedName>
        <fullName evidence="1">protein acetyllysine N-acetyltransferase</fullName>
        <ecNumber evidence="1">2.3.1.286</ecNumber>
    </recommendedName>
</protein>
<dbReference type="GO" id="GO:0070403">
    <property type="term" value="F:NAD+ binding"/>
    <property type="evidence" value="ECO:0007669"/>
    <property type="project" value="InterPro"/>
</dbReference>
<dbReference type="Gene3D" id="3.30.1600.10">
    <property type="entry name" value="SIR2/SIRT2 'Small Domain"/>
    <property type="match status" value="2"/>
</dbReference>
<dbReference type="EMBL" id="CP013213">
    <property type="protein sequence ID" value="AMC94541.1"/>
    <property type="molecule type" value="Genomic_DNA"/>
</dbReference>
<dbReference type="InterPro" id="IPR003000">
    <property type="entry name" value="Sirtuin"/>
</dbReference>
<keyword evidence="2" id="KW-0808">Transferase</keyword>
<dbReference type="SUPFAM" id="SSF52467">
    <property type="entry name" value="DHS-like NAD/FAD-binding domain"/>
    <property type="match status" value="1"/>
</dbReference>
<evidence type="ECO:0000313" key="7">
    <source>
        <dbReference type="Proteomes" id="UP000063781"/>
    </source>
</evidence>
<dbReference type="PANTHER" id="PTHR11085:SF10">
    <property type="entry name" value="NAD-DEPENDENT PROTEIN DEACYLASE SIRTUIN-5, MITOCHONDRIAL-RELATED"/>
    <property type="match status" value="1"/>
</dbReference>
<dbReference type="PROSITE" id="PS50305">
    <property type="entry name" value="SIRTUIN"/>
    <property type="match status" value="1"/>
</dbReference>
<comment type="caution">
    <text evidence="4">Lacks conserved residue(s) required for the propagation of feature annotation.</text>
</comment>
<dbReference type="InterPro" id="IPR029035">
    <property type="entry name" value="DHS-like_NAD/FAD-binding_dom"/>
</dbReference>
<evidence type="ECO:0000256" key="3">
    <source>
        <dbReference type="ARBA" id="ARBA00023027"/>
    </source>
</evidence>
<dbReference type="KEGG" id="erl:AOC36_11325"/>
<dbReference type="InterPro" id="IPR026591">
    <property type="entry name" value="Sirtuin_cat_small_dom_sf"/>
</dbReference>
<sequence length="182" mass="20357">MILAFTGAGISKDSGISTFMEKPEVRARLFRSFANQHPQAYNETITQLVNSMRDKKPNDAHHALFEYNIPIITMNIDGLHELAGSNPLTLHGTLPTDEELVYASQLTNKPVLYEDPAPNYAKAYEMVNELQSGDVFLVIGASFHTAIAHDLRVLAKSRGAEVVEIQDDAKTKVREYLRERTL</sequence>
<evidence type="ECO:0000313" key="6">
    <source>
        <dbReference type="EMBL" id="AMC94541.1"/>
    </source>
</evidence>
<dbReference type="Proteomes" id="UP000063781">
    <property type="component" value="Chromosome"/>
</dbReference>
<dbReference type="OrthoDB" id="9800582at2"/>
<dbReference type="GO" id="GO:0017136">
    <property type="term" value="F:histone deacetylase activity, NAD-dependent"/>
    <property type="evidence" value="ECO:0007669"/>
    <property type="project" value="TreeGrafter"/>
</dbReference>
<keyword evidence="7" id="KW-1185">Reference proteome</keyword>
<proteinExistence type="predicted"/>
<dbReference type="PANTHER" id="PTHR11085">
    <property type="entry name" value="NAD-DEPENDENT PROTEIN DEACYLASE SIRTUIN-5, MITOCHONDRIAL-RELATED"/>
    <property type="match status" value="1"/>
</dbReference>
<evidence type="ECO:0000256" key="2">
    <source>
        <dbReference type="ARBA" id="ARBA00022679"/>
    </source>
</evidence>
<dbReference type="Gene3D" id="3.40.50.1220">
    <property type="entry name" value="TPP-binding domain"/>
    <property type="match status" value="2"/>
</dbReference>
<accession>A0A0X8H1W6</accession>
<keyword evidence="3" id="KW-0520">NAD</keyword>
<dbReference type="InterPro" id="IPR026590">
    <property type="entry name" value="Ssirtuin_cat_dom"/>
</dbReference>
<gene>
    <name evidence="6" type="ORF">AOC36_11325</name>
</gene>
<evidence type="ECO:0000256" key="1">
    <source>
        <dbReference type="ARBA" id="ARBA00012928"/>
    </source>
</evidence>
<name>A0A0X8H1W6_9FIRM</name>
<evidence type="ECO:0000259" key="5">
    <source>
        <dbReference type="PROSITE" id="PS50305"/>
    </source>
</evidence>
<dbReference type="EC" id="2.3.1.286" evidence="1"/>
<dbReference type="RefSeq" id="WP_067634396.1">
    <property type="nucleotide sequence ID" value="NZ_CP013213.1"/>
</dbReference>
<dbReference type="Pfam" id="PF02146">
    <property type="entry name" value="SIR2"/>
    <property type="match status" value="1"/>
</dbReference>
<evidence type="ECO:0000256" key="4">
    <source>
        <dbReference type="PROSITE-ProRule" id="PRU00236"/>
    </source>
</evidence>
<dbReference type="AlphaFoldDB" id="A0A0X8H1W6"/>
<dbReference type="InterPro" id="IPR050134">
    <property type="entry name" value="NAD-dep_sirtuin_deacylases"/>
</dbReference>
<organism evidence="6 7">
    <name type="scientific">Erysipelothrix larvae</name>
    <dbReference type="NCBI Taxonomy" id="1514105"/>
    <lineage>
        <taxon>Bacteria</taxon>
        <taxon>Bacillati</taxon>
        <taxon>Bacillota</taxon>
        <taxon>Erysipelotrichia</taxon>
        <taxon>Erysipelotrichales</taxon>
        <taxon>Erysipelotrichaceae</taxon>
        <taxon>Erysipelothrix</taxon>
    </lineage>
</organism>
<dbReference type="STRING" id="1514105.AOC36_11325"/>